<dbReference type="Proteomes" id="UP000182882">
    <property type="component" value="Unassembled WGS sequence"/>
</dbReference>
<dbReference type="PANTHER" id="PTHR23513:SF11">
    <property type="entry name" value="STAPHYLOFERRIN A TRANSPORTER"/>
    <property type="match status" value="1"/>
</dbReference>
<evidence type="ECO:0000313" key="8">
    <source>
        <dbReference type="EMBL" id="SDU04275.1"/>
    </source>
</evidence>
<keyword evidence="2" id="KW-0813">Transport</keyword>
<keyword evidence="3" id="KW-1003">Cell membrane</keyword>
<evidence type="ECO:0000313" key="9">
    <source>
        <dbReference type="Proteomes" id="UP000182882"/>
    </source>
</evidence>
<evidence type="ECO:0000256" key="1">
    <source>
        <dbReference type="ARBA" id="ARBA00004651"/>
    </source>
</evidence>
<keyword evidence="5 7" id="KW-1133">Transmembrane helix</keyword>
<dbReference type="GO" id="GO:0005886">
    <property type="term" value="C:plasma membrane"/>
    <property type="evidence" value="ECO:0007669"/>
    <property type="project" value="UniProtKB-SubCell"/>
</dbReference>
<reference evidence="9" key="1">
    <citation type="submission" date="2016-10" db="EMBL/GenBank/DDBJ databases">
        <authorList>
            <person name="Varghese N."/>
            <person name="Submissions S."/>
        </authorList>
    </citation>
    <scope>NUCLEOTIDE SEQUENCE [LARGE SCALE GENOMIC DNA]</scope>
    <source>
        <strain evidence="9">Nm10</strain>
    </source>
</reference>
<evidence type="ECO:0000256" key="5">
    <source>
        <dbReference type="ARBA" id="ARBA00022989"/>
    </source>
</evidence>
<proteinExistence type="predicted"/>
<dbReference type="KEGG" id="nur:ATY38_13360"/>
<gene>
    <name evidence="8" type="ORF">SAMN05216406_11927</name>
</gene>
<sequence>MGVSGIAWIAVLSSLQAAAQMTLPNWVRSRGLAIFMAIFMGSMTTGSLLWGKVAEITSILEALMTAAIGAVTTALLTWRWHIGGIEKVDLTRLMHGPASMVHDSVTHDRGPVLVTIQYAVQSDKTSAFLTMIRELSKRRRRDGIFTWGCLSIPKNRITL</sequence>
<dbReference type="Pfam" id="PF05977">
    <property type="entry name" value="MFS_3"/>
    <property type="match status" value="1"/>
</dbReference>
<evidence type="ECO:0000256" key="7">
    <source>
        <dbReference type="SAM" id="Phobius"/>
    </source>
</evidence>
<evidence type="ECO:0000256" key="2">
    <source>
        <dbReference type="ARBA" id="ARBA00022448"/>
    </source>
</evidence>
<accession>A0A0S3ALS5</accession>
<comment type="subcellular location">
    <subcellularLocation>
        <location evidence="1">Cell membrane</location>
        <topology evidence="1">Multi-pass membrane protein</topology>
    </subcellularLocation>
</comment>
<evidence type="ECO:0000256" key="6">
    <source>
        <dbReference type="ARBA" id="ARBA00023136"/>
    </source>
</evidence>
<keyword evidence="6 7" id="KW-0472">Membrane</keyword>
<evidence type="ECO:0000256" key="4">
    <source>
        <dbReference type="ARBA" id="ARBA00022692"/>
    </source>
</evidence>
<dbReference type="PANTHER" id="PTHR23513">
    <property type="entry name" value="INTEGRAL MEMBRANE EFFLUX PROTEIN-RELATED"/>
    <property type="match status" value="1"/>
</dbReference>
<organism evidence="8 9">
    <name type="scientific">Nitrosomonas ureae</name>
    <dbReference type="NCBI Taxonomy" id="44577"/>
    <lineage>
        <taxon>Bacteria</taxon>
        <taxon>Pseudomonadati</taxon>
        <taxon>Pseudomonadota</taxon>
        <taxon>Betaproteobacteria</taxon>
        <taxon>Nitrosomonadales</taxon>
        <taxon>Nitrosomonadaceae</taxon>
        <taxon>Nitrosomonas</taxon>
    </lineage>
</organism>
<protein>
    <submittedName>
        <fullName evidence="8">Transmembrane secretion effector</fullName>
    </submittedName>
</protein>
<name>A0A0S3ALS5_9PROT</name>
<feature type="transmembrane region" description="Helical" evidence="7">
    <location>
        <begin position="62"/>
        <end position="80"/>
    </location>
</feature>
<evidence type="ECO:0000256" key="3">
    <source>
        <dbReference type="ARBA" id="ARBA00022475"/>
    </source>
</evidence>
<keyword evidence="9" id="KW-1185">Reference proteome</keyword>
<dbReference type="SUPFAM" id="SSF103473">
    <property type="entry name" value="MFS general substrate transporter"/>
    <property type="match status" value="1"/>
</dbReference>
<keyword evidence="4 7" id="KW-0812">Transmembrane</keyword>
<feature type="transmembrane region" description="Helical" evidence="7">
    <location>
        <begin position="33"/>
        <end position="50"/>
    </location>
</feature>
<dbReference type="EMBL" id="FNLN01000019">
    <property type="protein sequence ID" value="SDU04275.1"/>
    <property type="molecule type" value="Genomic_DNA"/>
</dbReference>
<dbReference type="InterPro" id="IPR010290">
    <property type="entry name" value="TM_effector"/>
</dbReference>
<dbReference type="AlphaFoldDB" id="A0A0S3ALS5"/>
<dbReference type="InterPro" id="IPR036259">
    <property type="entry name" value="MFS_trans_sf"/>
</dbReference>